<dbReference type="Pfam" id="PF04397">
    <property type="entry name" value="LytTR"/>
    <property type="match status" value="1"/>
</dbReference>
<dbReference type="Pfam" id="PF00072">
    <property type="entry name" value="Response_reg"/>
    <property type="match status" value="1"/>
</dbReference>
<evidence type="ECO:0008006" key="6">
    <source>
        <dbReference type="Google" id="ProtNLM"/>
    </source>
</evidence>
<dbReference type="InterPro" id="IPR011006">
    <property type="entry name" value="CheY-like_superfamily"/>
</dbReference>
<proteinExistence type="predicted"/>
<dbReference type="PROSITE" id="PS50930">
    <property type="entry name" value="HTH_LYTTR"/>
    <property type="match status" value="1"/>
</dbReference>
<dbReference type="GO" id="GO:0000156">
    <property type="term" value="F:phosphorelay response regulator activity"/>
    <property type="evidence" value="ECO:0007669"/>
    <property type="project" value="InterPro"/>
</dbReference>
<keyword evidence="5" id="KW-1185">Reference proteome</keyword>
<dbReference type="RefSeq" id="WP_068418412.1">
    <property type="nucleotide sequence ID" value="NZ_LRDB01000050.1"/>
</dbReference>
<dbReference type="SMART" id="SM00448">
    <property type="entry name" value="REC"/>
    <property type="match status" value="1"/>
</dbReference>
<evidence type="ECO:0000313" key="4">
    <source>
        <dbReference type="EMBL" id="KYG73199.1"/>
    </source>
</evidence>
<dbReference type="PANTHER" id="PTHR37299">
    <property type="entry name" value="TRANSCRIPTIONAL REGULATOR-RELATED"/>
    <property type="match status" value="1"/>
</dbReference>
<dbReference type="STRING" id="296218.AWN68_10990"/>
<evidence type="ECO:0000256" key="1">
    <source>
        <dbReference type="PROSITE-ProRule" id="PRU00169"/>
    </source>
</evidence>
<dbReference type="SUPFAM" id="SSF52172">
    <property type="entry name" value="CheY-like"/>
    <property type="match status" value="1"/>
</dbReference>
<dbReference type="PROSITE" id="PS50110">
    <property type="entry name" value="RESPONSE_REGULATORY"/>
    <property type="match status" value="1"/>
</dbReference>
<dbReference type="Gene3D" id="3.40.50.2300">
    <property type="match status" value="1"/>
</dbReference>
<dbReference type="OrthoDB" id="646623at2"/>
<dbReference type="Proteomes" id="UP000075615">
    <property type="component" value="Unassembled WGS sequence"/>
</dbReference>
<dbReference type="EMBL" id="LRDB01000050">
    <property type="protein sequence ID" value="KYG73199.1"/>
    <property type="molecule type" value="Genomic_DNA"/>
</dbReference>
<feature type="modified residue" description="4-aspartylphosphate" evidence="1">
    <location>
        <position position="60"/>
    </location>
</feature>
<dbReference type="AlphaFoldDB" id="A0A150X397"/>
<comment type="caution">
    <text evidence="4">The sequence shown here is derived from an EMBL/GenBank/DDBJ whole genome shotgun (WGS) entry which is preliminary data.</text>
</comment>
<reference evidence="4 5" key="1">
    <citation type="submission" date="2016-01" db="EMBL/GenBank/DDBJ databases">
        <title>Genome sequencing of Roseivirga echinicomitans KMM 6058.</title>
        <authorList>
            <person name="Selvaratnam C."/>
            <person name="Thevarajoo S."/>
            <person name="Goh K.M."/>
            <person name="Ee R."/>
            <person name="Chan K.-G."/>
            <person name="Chong C.S."/>
        </authorList>
    </citation>
    <scope>NUCLEOTIDE SEQUENCE [LARGE SCALE GENOMIC DNA]</scope>
    <source>
        <strain evidence="4 5">KMM 6058</strain>
    </source>
</reference>
<name>A0A150X397_9BACT</name>
<keyword evidence="1" id="KW-0597">Phosphoprotein</keyword>
<dbReference type="FunFam" id="3.40.50.2300:FF:000361">
    <property type="entry name" value="Two-component system response regulator"/>
    <property type="match status" value="1"/>
</dbReference>
<evidence type="ECO:0000259" key="3">
    <source>
        <dbReference type="PROSITE" id="PS50930"/>
    </source>
</evidence>
<dbReference type="SMART" id="SM00850">
    <property type="entry name" value="LytTR"/>
    <property type="match status" value="1"/>
</dbReference>
<dbReference type="GO" id="GO:0003677">
    <property type="term" value="F:DNA binding"/>
    <property type="evidence" value="ECO:0007669"/>
    <property type="project" value="InterPro"/>
</dbReference>
<dbReference type="InterPro" id="IPR001789">
    <property type="entry name" value="Sig_transdc_resp-reg_receiver"/>
</dbReference>
<feature type="domain" description="HTH LytTR-type" evidence="3">
    <location>
        <begin position="149"/>
        <end position="255"/>
    </location>
</feature>
<organism evidence="4 5">
    <name type="scientific">Roseivirga echinicomitans</name>
    <dbReference type="NCBI Taxonomy" id="296218"/>
    <lineage>
        <taxon>Bacteria</taxon>
        <taxon>Pseudomonadati</taxon>
        <taxon>Bacteroidota</taxon>
        <taxon>Cytophagia</taxon>
        <taxon>Cytophagales</taxon>
        <taxon>Roseivirgaceae</taxon>
        <taxon>Roseivirga</taxon>
    </lineage>
</organism>
<accession>A0A150X397</accession>
<evidence type="ECO:0000259" key="2">
    <source>
        <dbReference type="PROSITE" id="PS50110"/>
    </source>
</evidence>
<gene>
    <name evidence="4" type="ORF">AWN68_10990</name>
</gene>
<feature type="domain" description="Response regulatory" evidence="2">
    <location>
        <begin position="7"/>
        <end position="120"/>
    </location>
</feature>
<evidence type="ECO:0000313" key="5">
    <source>
        <dbReference type="Proteomes" id="UP000075615"/>
    </source>
</evidence>
<sequence>MKSLGMKLVIIEDEALSAKRLAKMITEIVPNAQILAKLESVSESLVWFKENPKPDLIFLDIQLNDGSGFDILKALSDYPKIIFTTAYEQYALDAFKHNSIDYLLKPIDASELKSTFEKLANIKATETTQYQENIDNLKSQFPSGVRERFLVKIGPQFKSIATNDIKYFFYSDGLTYLQTEESALPIDYTLDQLKDELDPKLFFRINRQFIIKISSIKEIHSYFNSRLLLTLSPTFKEEVIVSRERVLNFKIWAGM</sequence>
<protein>
    <recommendedName>
        <fullName evidence="6">LytR family transcriptional regulator</fullName>
    </recommendedName>
</protein>
<dbReference type="InterPro" id="IPR007492">
    <property type="entry name" value="LytTR_DNA-bd_dom"/>
</dbReference>
<dbReference type="Gene3D" id="2.40.50.1020">
    <property type="entry name" value="LytTr DNA-binding domain"/>
    <property type="match status" value="1"/>
</dbReference>
<dbReference type="InterPro" id="IPR046947">
    <property type="entry name" value="LytR-like"/>
</dbReference>
<dbReference type="PANTHER" id="PTHR37299:SF1">
    <property type="entry name" value="STAGE 0 SPORULATION PROTEIN A HOMOLOG"/>
    <property type="match status" value="1"/>
</dbReference>